<feature type="signal peptide" evidence="1">
    <location>
        <begin position="1"/>
        <end position="24"/>
    </location>
</feature>
<dbReference type="AlphaFoldDB" id="A0A5C4XP59"/>
<dbReference type="OrthoDB" id="4736977at2"/>
<dbReference type="Proteomes" id="UP000311605">
    <property type="component" value="Unassembled WGS sequence"/>
</dbReference>
<dbReference type="RefSeq" id="WP_139671918.1">
    <property type="nucleotide sequence ID" value="NZ_VDMN01000001.1"/>
</dbReference>
<feature type="chain" id="PRO_5022832888" description="Argininosuccinate lyase" evidence="1">
    <location>
        <begin position="25"/>
        <end position="112"/>
    </location>
</feature>
<evidence type="ECO:0000256" key="1">
    <source>
        <dbReference type="SAM" id="SignalP"/>
    </source>
</evidence>
<accession>A0A5C4XP59</accession>
<proteinExistence type="predicted"/>
<sequence length="112" mass="12450">MTRFTSIAAGAVAALFLSVGTSYADDLVFMLTNNTSGTLERFYTSPVGVNNWEEDVFGDDVLEPGESMKITVADGRRVCKYDMRFEFTEESAFEDMEDTQDLCATGSYTIHQ</sequence>
<keyword evidence="3" id="KW-1185">Reference proteome</keyword>
<evidence type="ECO:0000313" key="3">
    <source>
        <dbReference type="Proteomes" id="UP000311605"/>
    </source>
</evidence>
<reference evidence="2 3" key="1">
    <citation type="submission" date="2019-06" db="EMBL/GenBank/DDBJ databases">
        <title>The draft genome of Rhizobium smilacinae PTYR-5.</title>
        <authorList>
            <person name="Liu L."/>
            <person name="Li L."/>
            <person name="Zhang X."/>
        </authorList>
    </citation>
    <scope>NUCLEOTIDE SEQUENCE [LARGE SCALE GENOMIC DNA]</scope>
    <source>
        <strain evidence="2 3">PTYR-5</strain>
    </source>
</reference>
<dbReference type="EMBL" id="VDMN01000001">
    <property type="protein sequence ID" value="TNM65009.1"/>
    <property type="molecule type" value="Genomic_DNA"/>
</dbReference>
<gene>
    <name evidence="2" type="ORF">FHP24_01545</name>
</gene>
<protein>
    <recommendedName>
        <fullName evidence="4">Argininosuccinate lyase</fullName>
    </recommendedName>
</protein>
<evidence type="ECO:0000313" key="2">
    <source>
        <dbReference type="EMBL" id="TNM65009.1"/>
    </source>
</evidence>
<name>A0A5C4XP59_9HYPH</name>
<evidence type="ECO:0008006" key="4">
    <source>
        <dbReference type="Google" id="ProtNLM"/>
    </source>
</evidence>
<organism evidence="2 3">
    <name type="scientific">Aliirhizobium smilacinae</name>
    <dbReference type="NCBI Taxonomy" id="1395944"/>
    <lineage>
        <taxon>Bacteria</taxon>
        <taxon>Pseudomonadati</taxon>
        <taxon>Pseudomonadota</taxon>
        <taxon>Alphaproteobacteria</taxon>
        <taxon>Hyphomicrobiales</taxon>
        <taxon>Rhizobiaceae</taxon>
        <taxon>Aliirhizobium</taxon>
    </lineage>
</organism>
<comment type="caution">
    <text evidence="2">The sequence shown here is derived from an EMBL/GenBank/DDBJ whole genome shotgun (WGS) entry which is preliminary data.</text>
</comment>
<keyword evidence="1" id="KW-0732">Signal</keyword>